<sequence>MTAHPGAGAPSLPGPWPAILDEARRYPSPHNSQPIVVRVHDDRRAEIFYDLDRGLPAENFGIPFAHVCAGVYLESLATVAAAHGWAVRETLRLAEMDFSSPDRRHLLGTVELEPTPVTDAAVEQLAAFRARRTSRRPYDRRPVDARVTEEVAAVAAAAGQEFGRTGDQALVDDLIRINQETLFDDLRDDAVHAEILTWIRTSKRQAAATRDGLSAETMLIPGPLLRIAMRHRWLWDLPVIGGVFRRVYLNTMRGVRELGWLTGPFDGPADHVEAGRVFLRIWLAFTRHGVDLHPFGTVITNPRSHAAFVERTGIQETGGRMAWMLFRYGTGRTPPRAWRRRLDAMLVDGRSDTPDGSSSAALRLPPAVAS</sequence>
<dbReference type="Proteomes" id="UP001369736">
    <property type="component" value="Unassembled WGS sequence"/>
</dbReference>
<feature type="region of interest" description="Disordered" evidence="1">
    <location>
        <begin position="349"/>
        <end position="370"/>
    </location>
</feature>
<keyword evidence="3" id="KW-1185">Reference proteome</keyword>
<evidence type="ECO:0000313" key="2">
    <source>
        <dbReference type="EMBL" id="MEJ2865416.1"/>
    </source>
</evidence>
<name>A0ABU8MEL5_9PSEU</name>
<dbReference type="Gene3D" id="3.40.109.10">
    <property type="entry name" value="NADH Oxidase"/>
    <property type="match status" value="1"/>
</dbReference>
<accession>A0ABU8MEL5</accession>
<dbReference type="InterPro" id="IPR000415">
    <property type="entry name" value="Nitroreductase-like"/>
</dbReference>
<dbReference type="EMBL" id="JBBEGM010000018">
    <property type="protein sequence ID" value="MEJ2865416.1"/>
    <property type="molecule type" value="Genomic_DNA"/>
</dbReference>
<evidence type="ECO:0000313" key="3">
    <source>
        <dbReference type="Proteomes" id="UP001369736"/>
    </source>
</evidence>
<protein>
    <submittedName>
        <fullName evidence="2">Uncharacterized protein</fullName>
    </submittedName>
</protein>
<proteinExistence type="predicted"/>
<reference evidence="2 3" key="1">
    <citation type="submission" date="2024-03" db="EMBL/GenBank/DDBJ databases">
        <title>Actinomycetospora sp. OC33-EN07, a novel actinomycete isolated from wild orchid (Aerides multiflora).</title>
        <authorList>
            <person name="Suriyachadkun C."/>
        </authorList>
    </citation>
    <scope>NUCLEOTIDE SEQUENCE [LARGE SCALE GENOMIC DNA]</scope>
    <source>
        <strain evidence="2 3">OC33-EN07</strain>
    </source>
</reference>
<evidence type="ECO:0000256" key="1">
    <source>
        <dbReference type="SAM" id="MobiDB-lite"/>
    </source>
</evidence>
<gene>
    <name evidence="2" type="ORF">WCD58_29965</name>
</gene>
<comment type="caution">
    <text evidence="2">The sequence shown here is derived from an EMBL/GenBank/DDBJ whole genome shotgun (WGS) entry which is preliminary data.</text>
</comment>
<dbReference type="RefSeq" id="WP_337706790.1">
    <property type="nucleotide sequence ID" value="NZ_JBBEGM010000018.1"/>
</dbReference>
<organism evidence="2 3">
    <name type="scientific">Actinomycetospora flava</name>
    <dbReference type="NCBI Taxonomy" id="3129232"/>
    <lineage>
        <taxon>Bacteria</taxon>
        <taxon>Bacillati</taxon>
        <taxon>Actinomycetota</taxon>
        <taxon>Actinomycetes</taxon>
        <taxon>Pseudonocardiales</taxon>
        <taxon>Pseudonocardiaceae</taxon>
        <taxon>Actinomycetospora</taxon>
    </lineage>
</organism>